<evidence type="ECO:0000259" key="2">
    <source>
        <dbReference type="PROSITE" id="PS50174"/>
    </source>
</evidence>
<dbReference type="PROSITE" id="PS50174">
    <property type="entry name" value="G_PATCH"/>
    <property type="match status" value="1"/>
</dbReference>
<evidence type="ECO:0000256" key="1">
    <source>
        <dbReference type="SAM" id="MobiDB-lite"/>
    </source>
</evidence>
<reference evidence="3" key="1">
    <citation type="submission" date="2020-03" db="EMBL/GenBank/DDBJ databases">
        <title>A mixture of massive structural variations and highly conserved coding sequences in Ustilaginoidea virens genome.</title>
        <authorList>
            <person name="Zhang K."/>
            <person name="Zhao Z."/>
            <person name="Zhang Z."/>
            <person name="Li Y."/>
            <person name="Hsiang T."/>
            <person name="Sun W."/>
        </authorList>
    </citation>
    <scope>NUCLEOTIDE SEQUENCE</scope>
    <source>
        <strain evidence="3">UV-8b</strain>
    </source>
</reference>
<dbReference type="KEGG" id="uvi:66064381"/>
<dbReference type="InterPro" id="IPR039146">
    <property type="entry name" value="GPANK1"/>
</dbReference>
<feature type="region of interest" description="Disordered" evidence="1">
    <location>
        <begin position="141"/>
        <end position="200"/>
    </location>
</feature>
<dbReference type="PANTHER" id="PTHR20923:SF1">
    <property type="entry name" value="G PATCH DOMAIN AND ANKYRIN REPEAT-CONTAINING PROTEIN 1"/>
    <property type="match status" value="1"/>
</dbReference>
<dbReference type="SMART" id="SM00443">
    <property type="entry name" value="G_patch"/>
    <property type="match status" value="1"/>
</dbReference>
<dbReference type="AlphaFoldDB" id="A0A8E5HPZ9"/>
<sequence>MTSTTTDDDQVPLHHRKAFGSGLKRQRVEFVRASASDGGAAPVSAESGPDSGVGDLYASIVLGGRPAPPTRGISPSRPEPRAGAAAAAAAAAASETCAVCNVRVATSAEEHEASLAHQVNVPHSHPPSSLDRSRMGLRALQAQGWDPDARRGLGRRGEGVRYPLTAKPKDGTSGVGAAAPEKRRATDEAAPPRRLSGKELKAAVARDQARAQRLQEHIYGRVDVDAYLGRKMDD</sequence>
<proteinExistence type="predicted"/>
<evidence type="ECO:0000313" key="4">
    <source>
        <dbReference type="Proteomes" id="UP000027002"/>
    </source>
</evidence>
<protein>
    <recommendedName>
        <fullName evidence="2">G-patch domain-containing protein</fullName>
    </recommendedName>
</protein>
<organism evidence="3 4">
    <name type="scientific">Ustilaginoidea virens</name>
    <name type="common">Rice false smut fungus</name>
    <name type="synonym">Villosiclava virens</name>
    <dbReference type="NCBI Taxonomy" id="1159556"/>
    <lineage>
        <taxon>Eukaryota</taxon>
        <taxon>Fungi</taxon>
        <taxon>Dikarya</taxon>
        <taxon>Ascomycota</taxon>
        <taxon>Pezizomycotina</taxon>
        <taxon>Sordariomycetes</taxon>
        <taxon>Hypocreomycetidae</taxon>
        <taxon>Hypocreales</taxon>
        <taxon>Clavicipitaceae</taxon>
        <taxon>Ustilaginoidea</taxon>
    </lineage>
</organism>
<dbReference type="Pfam" id="PF01585">
    <property type="entry name" value="G-patch"/>
    <property type="match status" value="1"/>
</dbReference>
<dbReference type="Proteomes" id="UP000027002">
    <property type="component" value="Chromosome 3"/>
</dbReference>
<dbReference type="GO" id="GO:0003676">
    <property type="term" value="F:nucleic acid binding"/>
    <property type="evidence" value="ECO:0007669"/>
    <property type="project" value="InterPro"/>
</dbReference>
<dbReference type="OrthoDB" id="20282at2759"/>
<feature type="region of interest" description="Disordered" evidence="1">
    <location>
        <begin position="63"/>
        <end position="82"/>
    </location>
</feature>
<dbReference type="InterPro" id="IPR000467">
    <property type="entry name" value="G_patch_dom"/>
</dbReference>
<dbReference type="RefSeq" id="XP_042997035.1">
    <property type="nucleotide sequence ID" value="XM_043141101.1"/>
</dbReference>
<evidence type="ECO:0000313" key="3">
    <source>
        <dbReference type="EMBL" id="QUC19362.1"/>
    </source>
</evidence>
<feature type="domain" description="G-patch" evidence="2">
    <location>
        <begin position="132"/>
        <end position="180"/>
    </location>
</feature>
<accession>A0A8E5HPZ9</accession>
<name>A0A8E5HPZ9_USTVR</name>
<dbReference type="PANTHER" id="PTHR20923">
    <property type="entry name" value="BAT4 PROTEIN-RELATED"/>
    <property type="match status" value="1"/>
</dbReference>
<feature type="compositionally biased region" description="Basic and acidic residues" evidence="1">
    <location>
        <begin position="180"/>
        <end position="200"/>
    </location>
</feature>
<dbReference type="EMBL" id="CP072755">
    <property type="protein sequence ID" value="QUC19362.1"/>
    <property type="molecule type" value="Genomic_DNA"/>
</dbReference>
<feature type="compositionally biased region" description="Basic and acidic residues" evidence="1">
    <location>
        <begin position="147"/>
        <end position="159"/>
    </location>
</feature>
<dbReference type="GeneID" id="66064381"/>
<keyword evidence="4" id="KW-1185">Reference proteome</keyword>
<gene>
    <name evidence="3" type="ORF">UV8b_03603</name>
</gene>